<evidence type="ECO:0008006" key="3">
    <source>
        <dbReference type="Google" id="ProtNLM"/>
    </source>
</evidence>
<evidence type="ECO:0000313" key="2">
    <source>
        <dbReference type="Proteomes" id="UP000013988"/>
    </source>
</evidence>
<dbReference type="OrthoDB" id="1913225at2"/>
<dbReference type="Gene3D" id="1.10.10.10">
    <property type="entry name" value="Winged helix-like DNA-binding domain superfamily/Winged helix DNA-binding domain"/>
    <property type="match status" value="1"/>
</dbReference>
<gene>
    <name evidence="1" type="ORF">A500_04641</name>
</gene>
<dbReference type="RefSeq" id="WP_016206387.1">
    <property type="nucleotide sequence ID" value="NZ_ASRV01000050.1"/>
</dbReference>
<dbReference type="SUPFAM" id="SSF46785">
    <property type="entry name" value="Winged helix' DNA-binding domain"/>
    <property type="match status" value="1"/>
</dbReference>
<dbReference type="InterPro" id="IPR036388">
    <property type="entry name" value="WH-like_DNA-bd_sf"/>
</dbReference>
<evidence type="ECO:0000313" key="1">
    <source>
        <dbReference type="EMBL" id="EOR27401.1"/>
    </source>
</evidence>
<reference evidence="1 2" key="1">
    <citation type="submission" date="2013-03" db="EMBL/GenBank/DDBJ databases">
        <title>Whole genome shotgun sequencing of Clostridium sartagoforme AAU1.</title>
        <authorList>
            <person name="Joshi C.G."/>
            <person name="Duggirala S.M."/>
            <person name="Nathani N.M."/>
            <person name="Bhatt V.D."/>
            <person name="Patel A.K."/>
            <person name="Pandya P.R."/>
            <person name="KaPatel J.A."/>
        </authorList>
    </citation>
    <scope>NUCLEOTIDE SEQUENCE [LARGE SCALE GENOMIC DNA]</scope>
    <source>
        <strain evidence="1 2">AAU1</strain>
    </source>
</reference>
<keyword evidence="2" id="KW-1185">Reference proteome</keyword>
<dbReference type="Proteomes" id="UP000013988">
    <property type="component" value="Unassembled WGS sequence"/>
</dbReference>
<sequence length="144" mass="16979">MSSYETGYFSIKNKAILELSGKEFKLYCYLVSKDYKGEGVWYAQKTISNDLGVCVRTVQRHLKALAEKGYISIKRRGFNMTNIYKMLKNTVEKVKDKKEEVANNFKSKFDKKSEKPKLRFNNFEGRNYSKEEWNSLENKLLGWE</sequence>
<organism evidence="1 2">
    <name type="scientific">Clostridium sartagoforme AAU1</name>
    <dbReference type="NCBI Taxonomy" id="1202534"/>
    <lineage>
        <taxon>Bacteria</taxon>
        <taxon>Bacillati</taxon>
        <taxon>Bacillota</taxon>
        <taxon>Clostridia</taxon>
        <taxon>Eubacteriales</taxon>
        <taxon>Clostridiaceae</taxon>
        <taxon>Clostridium</taxon>
    </lineage>
</organism>
<dbReference type="Pfam" id="PF13730">
    <property type="entry name" value="HTH_36"/>
    <property type="match status" value="1"/>
</dbReference>
<dbReference type="EMBL" id="ASRV01000050">
    <property type="protein sequence ID" value="EOR27401.1"/>
    <property type="molecule type" value="Genomic_DNA"/>
</dbReference>
<dbReference type="InterPro" id="IPR036390">
    <property type="entry name" value="WH_DNA-bd_sf"/>
</dbReference>
<comment type="caution">
    <text evidence="1">The sequence shown here is derived from an EMBL/GenBank/DDBJ whole genome shotgun (WGS) entry which is preliminary data.</text>
</comment>
<name>R9CJR9_9CLOT</name>
<accession>R9CJR9</accession>
<dbReference type="PATRIC" id="fig|1202534.3.peg.932"/>
<proteinExistence type="predicted"/>
<dbReference type="AlphaFoldDB" id="R9CJR9"/>
<protein>
    <recommendedName>
        <fullName evidence="3">Helix-turn-helix domain-containing protein</fullName>
    </recommendedName>
</protein>